<dbReference type="KEGG" id="atl:Athai_10540"/>
<keyword evidence="2" id="KW-1185">Reference proteome</keyword>
<protein>
    <submittedName>
        <fullName evidence="1">Uncharacterized protein</fullName>
    </submittedName>
</protein>
<sequence length="88" mass="10019">MGARFAEQRLAVRLEGGSSSYPAGRRERWGRGVCLPAAPRPRPIVSLEARPMELFHATLTALRRLRTRIGAWRDEIAARPIDPNGWWR</sequence>
<evidence type="ECO:0000313" key="1">
    <source>
        <dbReference type="EMBL" id="BCJ33551.1"/>
    </source>
</evidence>
<dbReference type="EMBL" id="AP023355">
    <property type="protein sequence ID" value="BCJ33551.1"/>
    <property type="molecule type" value="Genomic_DNA"/>
</dbReference>
<dbReference type="AlphaFoldDB" id="A0A7R7DL34"/>
<evidence type="ECO:0000313" key="2">
    <source>
        <dbReference type="Proteomes" id="UP000611640"/>
    </source>
</evidence>
<accession>A0A7R7DL34</accession>
<proteinExistence type="predicted"/>
<organism evidence="1 2">
    <name type="scientific">Actinocatenispora thailandica</name>
    <dbReference type="NCBI Taxonomy" id="227318"/>
    <lineage>
        <taxon>Bacteria</taxon>
        <taxon>Bacillati</taxon>
        <taxon>Actinomycetota</taxon>
        <taxon>Actinomycetes</taxon>
        <taxon>Micromonosporales</taxon>
        <taxon>Micromonosporaceae</taxon>
        <taxon>Actinocatenispora</taxon>
    </lineage>
</organism>
<gene>
    <name evidence="1" type="ORF">Athai_10540</name>
</gene>
<dbReference type="Proteomes" id="UP000611640">
    <property type="component" value="Chromosome"/>
</dbReference>
<name>A0A7R7DL34_9ACTN</name>
<reference evidence="1 2" key="1">
    <citation type="submission" date="2020-08" db="EMBL/GenBank/DDBJ databases">
        <title>Whole genome shotgun sequence of Actinocatenispora thailandica NBRC 105041.</title>
        <authorList>
            <person name="Komaki H."/>
            <person name="Tamura T."/>
        </authorList>
    </citation>
    <scope>NUCLEOTIDE SEQUENCE [LARGE SCALE GENOMIC DNA]</scope>
    <source>
        <strain evidence="1 2">NBRC 105041</strain>
    </source>
</reference>